<evidence type="ECO:0000313" key="2">
    <source>
        <dbReference type="Proteomes" id="UP000055024"/>
    </source>
</evidence>
<proteinExistence type="predicted"/>
<sequence length="193" mass="22533">MLLRQTAVFPNPHQQLWLEVFELIRIEQRLNFQLYLLATSRALYLLISPSEFVLVLKTHLHCIAFRPTGRSLKSCSCGQFVQVSFLLHKVPLSLQSKRQLFLDDRQQRFAHWEGTGKWVLAQRREAPQVLRELVQQELDAPRSHLSAHWCFPQSQDVLTSQFLWAAEAVIRNFNCGKQTSSRRSDHFGHGRSR</sequence>
<dbReference type="OrthoDB" id="10630926at2759"/>
<accession>A0A0V1HEJ5</accession>
<dbReference type="AlphaFoldDB" id="A0A0V1HEJ5"/>
<organism evidence="1 2">
    <name type="scientific">Trichinella zimbabwensis</name>
    <dbReference type="NCBI Taxonomy" id="268475"/>
    <lineage>
        <taxon>Eukaryota</taxon>
        <taxon>Metazoa</taxon>
        <taxon>Ecdysozoa</taxon>
        <taxon>Nematoda</taxon>
        <taxon>Enoplea</taxon>
        <taxon>Dorylaimia</taxon>
        <taxon>Trichinellida</taxon>
        <taxon>Trichinellidae</taxon>
        <taxon>Trichinella</taxon>
    </lineage>
</organism>
<name>A0A0V1HEJ5_9BILA</name>
<keyword evidence="2" id="KW-1185">Reference proteome</keyword>
<dbReference type="Proteomes" id="UP000055024">
    <property type="component" value="Unassembled WGS sequence"/>
</dbReference>
<reference evidence="1 2" key="1">
    <citation type="submission" date="2015-01" db="EMBL/GenBank/DDBJ databases">
        <title>Evolution of Trichinella species and genotypes.</title>
        <authorList>
            <person name="Korhonen P.K."/>
            <person name="Edoardo P."/>
            <person name="Giuseppe L.R."/>
            <person name="Gasser R.B."/>
        </authorList>
    </citation>
    <scope>NUCLEOTIDE SEQUENCE [LARGE SCALE GENOMIC DNA]</scope>
    <source>
        <strain evidence="1">ISS1029</strain>
    </source>
</reference>
<gene>
    <name evidence="1" type="ORF">T11_5825</name>
</gene>
<dbReference type="EMBL" id="JYDP01000080">
    <property type="protein sequence ID" value="KRZ08886.1"/>
    <property type="molecule type" value="Genomic_DNA"/>
</dbReference>
<comment type="caution">
    <text evidence="1">The sequence shown here is derived from an EMBL/GenBank/DDBJ whole genome shotgun (WGS) entry which is preliminary data.</text>
</comment>
<evidence type="ECO:0000313" key="1">
    <source>
        <dbReference type="EMBL" id="KRZ08886.1"/>
    </source>
</evidence>
<protein>
    <submittedName>
        <fullName evidence="1">Uncharacterized protein</fullName>
    </submittedName>
</protein>